<keyword evidence="4" id="KW-0804">Transcription</keyword>
<sequence length="522" mass="56610">MNNQGSSNHLLSRDVLTRGVDSFRDPGGYYINENDLLDLEPVTSNGYPDDDSAYLTLGKPVGNEVLLSSSVPAQPIVTQASSSYIDTAGIGGGGNFVNSPPPPMPPSNAHMLSPTLENATVNENGKLNVPYNGVQVSTSPFNDFMINQSIQQQANFNAAASKQPQWPQQPQLQLQQQSLPQSQIQQQKQPQPAVSQQNAQKIQQVHRSSFQQAQARQSGLNFTPVYSPTSSSLHTYGMTQIASPSMVNDLRSGNFSPPHALRFLQDHGIRSNTSSPVGSLGDNYSMSPPPKPSPIKLQNKLATGGHLKAQSLDEKQQQMILAERRRRRRESHNAVERRRRDNLNERIQELATLVPDSLLYQVDNLQSPSSHQTTFTKDGKPNKGTILAKSVEYIRHLQGVIDDQNRREMELQDMIQALERQLGVEVTQFTHTSAELALAKIRGADVAVPGSGVGEFDLGDDEYNVLSPDSQSGAVVTPGGASSSGLVGTDAGLTGSETGSKNNKNKTNSNAGYDYGVPYSPS</sequence>
<feature type="compositionally biased region" description="Low complexity" evidence="6">
    <location>
        <begin position="495"/>
        <end position="510"/>
    </location>
</feature>
<dbReference type="GO" id="GO:0000978">
    <property type="term" value="F:RNA polymerase II cis-regulatory region sequence-specific DNA binding"/>
    <property type="evidence" value="ECO:0007669"/>
    <property type="project" value="TreeGrafter"/>
</dbReference>
<keyword evidence="5" id="KW-0539">Nucleus</keyword>
<evidence type="ECO:0000256" key="5">
    <source>
        <dbReference type="ARBA" id="ARBA00023242"/>
    </source>
</evidence>
<dbReference type="PROSITE" id="PS50888">
    <property type="entry name" value="BHLH"/>
    <property type="match status" value="1"/>
</dbReference>
<accession>A0A0J9X8K3</accession>
<feature type="region of interest" description="Disordered" evidence="6">
    <location>
        <begin position="272"/>
        <end position="291"/>
    </location>
</feature>
<dbReference type="GO" id="GO:0005634">
    <property type="term" value="C:nucleus"/>
    <property type="evidence" value="ECO:0007669"/>
    <property type="project" value="UniProtKB-SubCell"/>
</dbReference>
<gene>
    <name evidence="8" type="ORF">BN980_GECA05s06830g</name>
</gene>
<dbReference type="GO" id="GO:0000981">
    <property type="term" value="F:DNA-binding transcription factor activity, RNA polymerase II-specific"/>
    <property type="evidence" value="ECO:0007669"/>
    <property type="project" value="TreeGrafter"/>
</dbReference>
<dbReference type="SMART" id="SM00353">
    <property type="entry name" value="HLH"/>
    <property type="match status" value="1"/>
</dbReference>
<evidence type="ECO:0000259" key="7">
    <source>
        <dbReference type="PROSITE" id="PS50888"/>
    </source>
</evidence>
<evidence type="ECO:0000256" key="6">
    <source>
        <dbReference type="SAM" id="MobiDB-lite"/>
    </source>
</evidence>
<dbReference type="SUPFAM" id="SSF47459">
    <property type="entry name" value="HLH, helix-loop-helix DNA-binding domain"/>
    <property type="match status" value="1"/>
</dbReference>
<dbReference type="CDD" id="cd11387">
    <property type="entry name" value="bHLHzip_USF_MITF"/>
    <property type="match status" value="1"/>
</dbReference>
<dbReference type="InterPro" id="IPR011598">
    <property type="entry name" value="bHLH_dom"/>
</dbReference>
<protein>
    <recommendedName>
        <fullName evidence="7">BHLH domain-containing protein</fullName>
    </recommendedName>
</protein>
<evidence type="ECO:0000256" key="2">
    <source>
        <dbReference type="ARBA" id="ARBA00023015"/>
    </source>
</evidence>
<feature type="compositionally biased region" description="Low complexity" evidence="6">
    <location>
        <begin position="163"/>
        <end position="197"/>
    </location>
</feature>
<feature type="compositionally biased region" description="Polar residues" evidence="6">
    <location>
        <begin position="467"/>
        <end position="486"/>
    </location>
</feature>
<dbReference type="GO" id="GO:0046983">
    <property type="term" value="F:protein dimerization activity"/>
    <property type="evidence" value="ECO:0007669"/>
    <property type="project" value="InterPro"/>
</dbReference>
<evidence type="ECO:0000256" key="3">
    <source>
        <dbReference type="ARBA" id="ARBA00023125"/>
    </source>
</evidence>
<dbReference type="Pfam" id="PF00010">
    <property type="entry name" value="HLH"/>
    <property type="match status" value="1"/>
</dbReference>
<feature type="region of interest" description="Disordered" evidence="6">
    <location>
        <begin position="155"/>
        <end position="216"/>
    </location>
</feature>
<dbReference type="InterPro" id="IPR036638">
    <property type="entry name" value="HLH_DNA-bd_sf"/>
</dbReference>
<name>A0A0J9X8K3_GEOCN</name>
<proteinExistence type="predicted"/>
<dbReference type="PANTHER" id="PTHR45776:SF2">
    <property type="entry name" value="MIP04163P"/>
    <property type="match status" value="1"/>
</dbReference>
<reference evidence="8" key="1">
    <citation type="submission" date="2014-03" db="EMBL/GenBank/DDBJ databases">
        <authorList>
            <person name="Casaregola S."/>
        </authorList>
    </citation>
    <scope>NUCLEOTIDE SEQUENCE [LARGE SCALE GENOMIC DNA]</scope>
    <source>
        <strain evidence="8">CLIB 918</strain>
    </source>
</reference>
<feature type="domain" description="BHLH" evidence="7">
    <location>
        <begin position="327"/>
        <end position="397"/>
    </location>
</feature>
<feature type="compositionally biased region" description="Low complexity" evidence="6">
    <location>
        <begin position="207"/>
        <end position="216"/>
    </location>
</feature>
<organism evidence="8 9">
    <name type="scientific">Geotrichum candidum</name>
    <name type="common">Oospora lactis</name>
    <name type="synonym">Dipodascus geotrichum</name>
    <dbReference type="NCBI Taxonomy" id="1173061"/>
    <lineage>
        <taxon>Eukaryota</taxon>
        <taxon>Fungi</taxon>
        <taxon>Dikarya</taxon>
        <taxon>Ascomycota</taxon>
        <taxon>Saccharomycotina</taxon>
        <taxon>Dipodascomycetes</taxon>
        <taxon>Dipodascales</taxon>
        <taxon>Dipodascaceae</taxon>
        <taxon>Geotrichum</taxon>
    </lineage>
</organism>
<keyword evidence="9" id="KW-1185">Reference proteome</keyword>
<evidence type="ECO:0000256" key="1">
    <source>
        <dbReference type="ARBA" id="ARBA00004123"/>
    </source>
</evidence>
<dbReference type="PANTHER" id="PTHR45776">
    <property type="entry name" value="MIP04163P"/>
    <property type="match status" value="1"/>
</dbReference>
<dbReference type="AlphaFoldDB" id="A0A0J9X8K3"/>
<dbReference type="Gene3D" id="4.10.280.10">
    <property type="entry name" value="Helix-loop-helix DNA-binding domain"/>
    <property type="match status" value="1"/>
</dbReference>
<dbReference type="EMBL" id="CCBN010000005">
    <property type="protein sequence ID" value="CDO53761.1"/>
    <property type="molecule type" value="Genomic_DNA"/>
</dbReference>
<keyword evidence="2" id="KW-0805">Transcription regulation</keyword>
<feature type="region of interest" description="Disordered" evidence="6">
    <location>
        <begin position="467"/>
        <end position="522"/>
    </location>
</feature>
<keyword evidence="3" id="KW-0238">DNA-binding</keyword>
<evidence type="ECO:0000313" key="9">
    <source>
        <dbReference type="Proteomes" id="UP000242525"/>
    </source>
</evidence>
<comment type="caution">
    <text evidence="8">The sequence shown here is derived from an EMBL/GenBank/DDBJ whole genome shotgun (WGS) entry which is preliminary data.</text>
</comment>
<evidence type="ECO:0000313" key="8">
    <source>
        <dbReference type="EMBL" id="CDO53761.1"/>
    </source>
</evidence>
<comment type="subcellular location">
    <subcellularLocation>
        <location evidence="1">Nucleus</location>
    </subcellularLocation>
</comment>
<dbReference type="OrthoDB" id="690068at2759"/>
<evidence type="ECO:0000256" key="4">
    <source>
        <dbReference type="ARBA" id="ARBA00023163"/>
    </source>
</evidence>
<dbReference type="Proteomes" id="UP000242525">
    <property type="component" value="Unassembled WGS sequence"/>
</dbReference>